<protein>
    <recommendedName>
        <fullName evidence="2">Methyltransferase small domain-containing protein</fullName>
    </recommendedName>
</protein>
<reference evidence="1" key="1">
    <citation type="journal article" date="2014" name="Front. Microbiol.">
        <title>High frequency of phylogenetically diverse reductive dehalogenase-homologous genes in deep subseafloor sedimentary metagenomes.</title>
        <authorList>
            <person name="Kawai M."/>
            <person name="Futagami T."/>
            <person name="Toyoda A."/>
            <person name="Takaki Y."/>
            <person name="Nishi S."/>
            <person name="Hori S."/>
            <person name="Arai W."/>
            <person name="Tsubouchi T."/>
            <person name="Morono Y."/>
            <person name="Uchiyama I."/>
            <person name="Ito T."/>
            <person name="Fujiyama A."/>
            <person name="Inagaki F."/>
            <person name="Takami H."/>
        </authorList>
    </citation>
    <scope>NUCLEOTIDE SEQUENCE</scope>
    <source>
        <strain evidence="1">Expedition CK06-06</strain>
    </source>
</reference>
<feature type="non-terminal residue" evidence="1">
    <location>
        <position position="88"/>
    </location>
</feature>
<dbReference type="InterPro" id="IPR029063">
    <property type="entry name" value="SAM-dependent_MTases_sf"/>
</dbReference>
<dbReference type="AlphaFoldDB" id="X0Y9Q6"/>
<dbReference type="EMBL" id="BARS01054925">
    <property type="protein sequence ID" value="GAG52569.1"/>
    <property type="molecule type" value="Genomic_DNA"/>
</dbReference>
<gene>
    <name evidence="1" type="ORF">S01H1_81211</name>
</gene>
<proteinExistence type="predicted"/>
<dbReference type="Gene3D" id="3.40.50.150">
    <property type="entry name" value="Vaccinia Virus protein VP39"/>
    <property type="match status" value="1"/>
</dbReference>
<sequence length="88" mass="10286">MKFISDPLIECDFKNVYYPLEDTFLLIDYFKDKISDNYFDGINVNEIEYILDMGTGSGIIAIYFQCFKVKNKNFNPKIFASDILEDSI</sequence>
<comment type="caution">
    <text evidence="1">The sequence shown here is derived from an EMBL/GenBank/DDBJ whole genome shotgun (WGS) entry which is preliminary data.</text>
</comment>
<accession>X0Y9Q6</accession>
<evidence type="ECO:0000313" key="1">
    <source>
        <dbReference type="EMBL" id="GAG52569.1"/>
    </source>
</evidence>
<organism evidence="1">
    <name type="scientific">marine sediment metagenome</name>
    <dbReference type="NCBI Taxonomy" id="412755"/>
    <lineage>
        <taxon>unclassified sequences</taxon>
        <taxon>metagenomes</taxon>
        <taxon>ecological metagenomes</taxon>
    </lineage>
</organism>
<name>X0Y9Q6_9ZZZZ</name>
<evidence type="ECO:0008006" key="2">
    <source>
        <dbReference type="Google" id="ProtNLM"/>
    </source>
</evidence>
<dbReference type="SUPFAM" id="SSF53335">
    <property type="entry name" value="S-adenosyl-L-methionine-dependent methyltransferases"/>
    <property type="match status" value="1"/>
</dbReference>